<gene>
    <name evidence="2" type="ORF">Poly59_37170</name>
</gene>
<protein>
    <submittedName>
        <fullName evidence="2">Uncharacterized protein</fullName>
    </submittedName>
</protein>
<feature type="region of interest" description="Disordered" evidence="1">
    <location>
        <begin position="54"/>
        <end position="78"/>
    </location>
</feature>
<evidence type="ECO:0000256" key="1">
    <source>
        <dbReference type="SAM" id="MobiDB-lite"/>
    </source>
</evidence>
<evidence type="ECO:0000313" key="2">
    <source>
        <dbReference type="EMBL" id="TWU49104.1"/>
    </source>
</evidence>
<proteinExistence type="predicted"/>
<dbReference type="AlphaFoldDB" id="A0A5C6EKX0"/>
<reference evidence="2 3" key="1">
    <citation type="submission" date="2019-02" db="EMBL/GenBank/DDBJ databases">
        <title>Deep-cultivation of Planctomycetes and their phenomic and genomic characterization uncovers novel biology.</title>
        <authorList>
            <person name="Wiegand S."/>
            <person name="Jogler M."/>
            <person name="Boedeker C."/>
            <person name="Pinto D."/>
            <person name="Vollmers J."/>
            <person name="Rivas-Marin E."/>
            <person name="Kohn T."/>
            <person name="Peeters S.H."/>
            <person name="Heuer A."/>
            <person name="Rast P."/>
            <person name="Oberbeckmann S."/>
            <person name="Bunk B."/>
            <person name="Jeske O."/>
            <person name="Meyerdierks A."/>
            <person name="Storesund J.E."/>
            <person name="Kallscheuer N."/>
            <person name="Luecker S."/>
            <person name="Lage O.M."/>
            <person name="Pohl T."/>
            <person name="Merkel B.J."/>
            <person name="Hornburger P."/>
            <person name="Mueller R.-W."/>
            <person name="Bruemmer F."/>
            <person name="Labrenz M."/>
            <person name="Spormann A.M."/>
            <person name="Op Den Camp H."/>
            <person name="Overmann J."/>
            <person name="Amann R."/>
            <person name="Jetten M.S.M."/>
            <person name="Mascher T."/>
            <person name="Medema M.H."/>
            <person name="Devos D.P."/>
            <person name="Kaster A.-K."/>
            <person name="Ovreas L."/>
            <person name="Rohde M."/>
            <person name="Galperin M.Y."/>
            <person name="Jogler C."/>
        </authorList>
    </citation>
    <scope>NUCLEOTIDE SEQUENCE [LARGE SCALE GENOMIC DNA]</scope>
    <source>
        <strain evidence="2 3">Poly59</strain>
    </source>
</reference>
<name>A0A5C6EKX0_9BACT</name>
<keyword evidence="3" id="KW-1185">Reference proteome</keyword>
<accession>A0A5C6EKX0</accession>
<evidence type="ECO:0000313" key="3">
    <source>
        <dbReference type="Proteomes" id="UP000317977"/>
    </source>
</evidence>
<sequence>MARERGRQSGTPGSACRVALNVSLGETICVNGRVGVNGERGRVLAIPVGDRLGKGTFPNARVRQSETSSLTSAGKKVP</sequence>
<comment type="caution">
    <text evidence="2">The sequence shown here is derived from an EMBL/GenBank/DDBJ whole genome shotgun (WGS) entry which is preliminary data.</text>
</comment>
<dbReference type="Proteomes" id="UP000317977">
    <property type="component" value="Unassembled WGS sequence"/>
</dbReference>
<organism evidence="2 3">
    <name type="scientific">Rubripirellula reticaptiva</name>
    <dbReference type="NCBI Taxonomy" id="2528013"/>
    <lineage>
        <taxon>Bacteria</taxon>
        <taxon>Pseudomonadati</taxon>
        <taxon>Planctomycetota</taxon>
        <taxon>Planctomycetia</taxon>
        <taxon>Pirellulales</taxon>
        <taxon>Pirellulaceae</taxon>
        <taxon>Rubripirellula</taxon>
    </lineage>
</organism>
<dbReference type="EMBL" id="SJPX01000004">
    <property type="protein sequence ID" value="TWU49104.1"/>
    <property type="molecule type" value="Genomic_DNA"/>
</dbReference>